<proteinExistence type="predicted"/>
<sequence length="220" mass="25425">MKADPLSVMWRFNWLGVPRWSELSIGFSGYPLVDFHLRIVDRGEFSYMLIHEAVKAAVASGCLVPAKPIADWAGQPRVVLLCKQIRDAIDAGRNDENEKERQCWAKVEAVFSHFIEGGRITEDLVKQLRPEKFEHWEFRCRKPKPSIRVFGRFAMPDVFVATHAQPRALLGGMWSPEFEHQKLVCEDHWNACSLHAPFSDAPDFRYEAYITENARRKLKI</sequence>
<evidence type="ECO:0000313" key="1">
    <source>
        <dbReference type="EMBL" id="MFD0850467.1"/>
    </source>
</evidence>
<dbReference type="RefSeq" id="WP_381494790.1">
    <property type="nucleotide sequence ID" value="NZ_JBHTIK010000015.1"/>
</dbReference>
<protein>
    <submittedName>
        <fullName evidence="1">Uncharacterized protein</fullName>
    </submittedName>
</protein>
<reference evidence="2" key="1">
    <citation type="journal article" date="2019" name="Int. J. Syst. Evol. Microbiol.">
        <title>The Global Catalogue of Microorganisms (GCM) 10K type strain sequencing project: providing services to taxonomists for standard genome sequencing and annotation.</title>
        <authorList>
            <consortium name="The Broad Institute Genomics Platform"/>
            <consortium name="The Broad Institute Genome Sequencing Center for Infectious Disease"/>
            <person name="Wu L."/>
            <person name="Ma J."/>
        </authorList>
    </citation>
    <scope>NUCLEOTIDE SEQUENCE [LARGE SCALE GENOMIC DNA]</scope>
    <source>
        <strain evidence="2">CCUG 52537</strain>
    </source>
</reference>
<evidence type="ECO:0000313" key="2">
    <source>
        <dbReference type="Proteomes" id="UP001597124"/>
    </source>
</evidence>
<organism evidence="1 2">
    <name type="scientific">Sphingosinicella xenopeptidilytica</name>
    <dbReference type="NCBI Taxonomy" id="364098"/>
    <lineage>
        <taxon>Bacteria</taxon>
        <taxon>Pseudomonadati</taxon>
        <taxon>Pseudomonadota</taxon>
        <taxon>Alphaproteobacteria</taxon>
        <taxon>Sphingomonadales</taxon>
        <taxon>Sphingosinicellaceae</taxon>
        <taxon>Sphingosinicella</taxon>
    </lineage>
</organism>
<keyword evidence="2" id="KW-1185">Reference proteome</keyword>
<accession>A0ABW3C972</accession>
<dbReference type="EMBL" id="JBHTIK010000015">
    <property type="protein sequence ID" value="MFD0850467.1"/>
    <property type="molecule type" value="Genomic_DNA"/>
</dbReference>
<dbReference type="Proteomes" id="UP001597124">
    <property type="component" value="Unassembled WGS sequence"/>
</dbReference>
<comment type="caution">
    <text evidence="1">The sequence shown here is derived from an EMBL/GenBank/DDBJ whole genome shotgun (WGS) entry which is preliminary data.</text>
</comment>
<gene>
    <name evidence="1" type="ORF">ACFQ00_19210</name>
</gene>
<name>A0ABW3C972_SPHXN</name>